<evidence type="ECO:0000313" key="1">
    <source>
        <dbReference type="EMBL" id="KKL94103.1"/>
    </source>
</evidence>
<organism evidence="1">
    <name type="scientific">marine sediment metagenome</name>
    <dbReference type="NCBI Taxonomy" id="412755"/>
    <lineage>
        <taxon>unclassified sequences</taxon>
        <taxon>metagenomes</taxon>
        <taxon>ecological metagenomes</taxon>
    </lineage>
</organism>
<comment type="caution">
    <text evidence="1">The sequence shown here is derived from an EMBL/GenBank/DDBJ whole genome shotgun (WGS) entry which is preliminary data.</text>
</comment>
<sequence length="193" mass="20406">MAVSPFEVIAGPARVWLAAVGATMPGIGDDDAAVLALGFVELGRTDGGVSVGHNESIELIMVDQVTGPIKAIRTEETIVVTFSFANLTLENYAKVLNDVSVASVVSQERSITLYQGPTVAQFAMLIRGDSPYEDDVMQFELPVVSQTGSPSMSFTRDDKSVLETEWTTLEDQAAGTDAAKYGTLRAADSSAPA</sequence>
<dbReference type="AlphaFoldDB" id="A0A0F9G5V0"/>
<reference evidence="1" key="1">
    <citation type="journal article" date="2015" name="Nature">
        <title>Complex archaea that bridge the gap between prokaryotes and eukaryotes.</title>
        <authorList>
            <person name="Spang A."/>
            <person name="Saw J.H."/>
            <person name="Jorgensen S.L."/>
            <person name="Zaremba-Niedzwiedzka K."/>
            <person name="Martijn J."/>
            <person name="Lind A.E."/>
            <person name="van Eijk R."/>
            <person name="Schleper C."/>
            <person name="Guy L."/>
            <person name="Ettema T.J."/>
        </authorList>
    </citation>
    <scope>NUCLEOTIDE SEQUENCE</scope>
</reference>
<gene>
    <name evidence="1" type="ORF">LCGC14_1868020</name>
</gene>
<protein>
    <submittedName>
        <fullName evidence="1">Uncharacterized protein</fullName>
    </submittedName>
</protein>
<accession>A0A0F9G5V0</accession>
<proteinExistence type="predicted"/>
<dbReference type="EMBL" id="LAZR01019014">
    <property type="protein sequence ID" value="KKL94103.1"/>
    <property type="molecule type" value="Genomic_DNA"/>
</dbReference>
<name>A0A0F9G5V0_9ZZZZ</name>